<feature type="region of interest" description="Disordered" evidence="8">
    <location>
        <begin position="1000"/>
        <end position="1073"/>
    </location>
</feature>
<name>A0A9P6U520_9FUNG</name>
<accession>A0A9P6U520</accession>
<dbReference type="GO" id="GO:0005643">
    <property type="term" value="C:nuclear pore"/>
    <property type="evidence" value="ECO:0007669"/>
    <property type="project" value="TreeGrafter"/>
</dbReference>
<dbReference type="InterPro" id="IPR044189">
    <property type="entry name" value="XPO4/7-like"/>
</dbReference>
<dbReference type="OrthoDB" id="244158at2759"/>
<proteinExistence type="inferred from homology"/>
<dbReference type="GO" id="GO:0006611">
    <property type="term" value="P:protein export from nucleus"/>
    <property type="evidence" value="ECO:0007669"/>
    <property type="project" value="TreeGrafter"/>
</dbReference>
<dbReference type="Gene3D" id="1.25.10.10">
    <property type="entry name" value="Leucine-rich Repeat Variant"/>
    <property type="match status" value="1"/>
</dbReference>
<comment type="subcellular location">
    <subcellularLocation>
        <location evidence="2">Cytoplasm</location>
    </subcellularLocation>
    <subcellularLocation>
        <location evidence="1">Nucleus</location>
    </subcellularLocation>
</comment>
<dbReference type="InterPro" id="IPR016024">
    <property type="entry name" value="ARM-type_fold"/>
</dbReference>
<keyword evidence="6" id="KW-0653">Protein transport</keyword>
<evidence type="ECO:0000256" key="4">
    <source>
        <dbReference type="ARBA" id="ARBA00022448"/>
    </source>
</evidence>
<dbReference type="GO" id="GO:0005737">
    <property type="term" value="C:cytoplasm"/>
    <property type="evidence" value="ECO:0007669"/>
    <property type="project" value="UniProtKB-SubCell"/>
</dbReference>
<evidence type="ECO:0000313" key="11">
    <source>
        <dbReference type="Proteomes" id="UP000807716"/>
    </source>
</evidence>
<evidence type="ECO:0000256" key="5">
    <source>
        <dbReference type="ARBA" id="ARBA00022490"/>
    </source>
</evidence>
<dbReference type="PANTHER" id="PTHR12596">
    <property type="entry name" value="EXPORTIN 4,7-RELATED"/>
    <property type="match status" value="1"/>
</dbReference>
<dbReference type="Proteomes" id="UP000807716">
    <property type="component" value="Unassembled WGS sequence"/>
</dbReference>
<dbReference type="GO" id="GO:0005049">
    <property type="term" value="F:nuclear export signal receptor activity"/>
    <property type="evidence" value="ECO:0007669"/>
    <property type="project" value="InterPro"/>
</dbReference>
<keyword evidence="4" id="KW-0813">Transport</keyword>
<protein>
    <submittedName>
        <fullName evidence="10">Exportin 7</fullName>
    </submittedName>
</protein>
<evidence type="ECO:0000313" key="10">
    <source>
        <dbReference type="EMBL" id="KAG0260039.1"/>
    </source>
</evidence>
<evidence type="ECO:0000256" key="3">
    <source>
        <dbReference type="ARBA" id="ARBA00009466"/>
    </source>
</evidence>
<feature type="compositionally biased region" description="Polar residues" evidence="8">
    <location>
        <begin position="1019"/>
        <end position="1032"/>
    </location>
</feature>
<evidence type="ECO:0000256" key="6">
    <source>
        <dbReference type="ARBA" id="ARBA00022927"/>
    </source>
</evidence>
<evidence type="ECO:0000256" key="7">
    <source>
        <dbReference type="ARBA" id="ARBA00023242"/>
    </source>
</evidence>
<gene>
    <name evidence="10" type="primary">XPO7</name>
    <name evidence="10" type="ORF">DFQ27_003765</name>
</gene>
<keyword evidence="7" id="KW-0539">Nucleus</keyword>
<dbReference type="EMBL" id="JAAAJB010000262">
    <property type="protein sequence ID" value="KAG0260039.1"/>
    <property type="molecule type" value="Genomic_DNA"/>
</dbReference>
<dbReference type="SUPFAM" id="SSF48371">
    <property type="entry name" value="ARM repeat"/>
    <property type="match status" value="1"/>
</dbReference>
<dbReference type="AlphaFoldDB" id="A0A9P6U520"/>
<dbReference type="PANTHER" id="PTHR12596:SF2">
    <property type="entry name" value="EXPORTIN-7 ISOFORM X1"/>
    <property type="match status" value="1"/>
</dbReference>
<evidence type="ECO:0000256" key="2">
    <source>
        <dbReference type="ARBA" id="ARBA00004496"/>
    </source>
</evidence>
<feature type="domain" description="Exportin-7/Ran-binding protein 17 TPR repeats" evidence="9">
    <location>
        <begin position="441"/>
        <end position="698"/>
    </location>
</feature>
<feature type="compositionally biased region" description="Gly residues" evidence="8">
    <location>
        <begin position="1040"/>
        <end position="1061"/>
    </location>
</feature>
<comment type="similarity">
    <text evidence="3">Belongs to the exportin family.</text>
</comment>
<dbReference type="InterPro" id="IPR011989">
    <property type="entry name" value="ARM-like"/>
</dbReference>
<keyword evidence="5" id="KW-0963">Cytoplasm</keyword>
<dbReference type="InterPro" id="IPR057947">
    <property type="entry name" value="TPR_XPO7/RBP17"/>
</dbReference>
<feature type="region of interest" description="Disordered" evidence="8">
    <location>
        <begin position="44"/>
        <end position="64"/>
    </location>
</feature>
<evidence type="ECO:0000256" key="8">
    <source>
        <dbReference type="SAM" id="MobiDB-lite"/>
    </source>
</evidence>
<keyword evidence="11" id="KW-1185">Reference proteome</keyword>
<organism evidence="10 11">
    <name type="scientific">Actinomortierella ambigua</name>
    <dbReference type="NCBI Taxonomy" id="1343610"/>
    <lineage>
        <taxon>Eukaryota</taxon>
        <taxon>Fungi</taxon>
        <taxon>Fungi incertae sedis</taxon>
        <taxon>Mucoromycota</taxon>
        <taxon>Mortierellomycotina</taxon>
        <taxon>Mortierellomycetes</taxon>
        <taxon>Mortierellales</taxon>
        <taxon>Mortierellaceae</taxon>
        <taxon>Actinomortierella</taxon>
    </lineage>
</organism>
<evidence type="ECO:0000259" key="9">
    <source>
        <dbReference type="Pfam" id="PF25795"/>
    </source>
</evidence>
<reference evidence="10" key="1">
    <citation type="journal article" date="2020" name="Fungal Divers.">
        <title>Resolving the Mortierellaceae phylogeny through synthesis of multi-gene phylogenetics and phylogenomics.</title>
        <authorList>
            <person name="Vandepol N."/>
            <person name="Liber J."/>
            <person name="Desiro A."/>
            <person name="Na H."/>
            <person name="Kennedy M."/>
            <person name="Barry K."/>
            <person name="Grigoriev I.V."/>
            <person name="Miller A.N."/>
            <person name="O'Donnell K."/>
            <person name="Stajich J.E."/>
            <person name="Bonito G."/>
        </authorList>
    </citation>
    <scope>NUCLEOTIDE SEQUENCE</scope>
    <source>
        <strain evidence="10">BC1065</strain>
    </source>
</reference>
<evidence type="ECO:0000256" key="1">
    <source>
        <dbReference type="ARBA" id="ARBA00004123"/>
    </source>
</evidence>
<sequence>MMAANLDVQTLAQYCEALYNPATHDSRVQAEKLLAYHFPTFSSSGSNAPGPTTSGDANNHSPTVSSPIQSALLCRHLLQSTTNPYAMMQTLVEDHFTTFKSEEQHGLRSFVLEFIYRNPELPLFITSAQAQLFAVLTKLGWVDNEEFRNVLESIQVFFQQGVLHRILGLRILDAIIVEMNLPKNASKYRKVAVGFRDAQLLSIFQAALSMLQVVAKARLVDPSAEKLKEAILVLMRDILGFDFIGTQPDESSDDVGSVQAPTTWRVVFEDREFLEVLWKCWQDFESPTSVLVLECLSQAVSIRRSLFSGEEARQVYIQHIMSEIALTLDSPQRQVKLQDVSNYHEFTRMLSRFIKTFQLSELSEYKDFQKWISTIGDFTTRGFHAWKWSPNSIPYLLVLWGKIVPSLGSTNKPLTEYIQDVTVQLSRAYLKSRLECVVALVEGEVDDDPLENEEELLTTLEQFANIARTKYPESGRFLVAELQDLTNKYRQLGQRAMATSSPTLGSNDLKEQLLVVEMQMAWVIYIVGACVGARTPYQSTAEQDQMDGELTCEVLTFIEQNQMMNIQRPPWLVSPDAHLYVQSSIIYFFSEFRRIYISEDSSKATKVYGQLGDRWGLNTPMQFLEVIMNTSLGNLRSSNSSEWRHQEDQIVVRTLRLFSGMAAGYTSVKHMRKLDATKSLLANHTSPDLKFLHTRVKSSDAAVQRCRIQYYTMLSRVLFAEDNVDADFWRFVRPWETILDDITLAFEGSGTLSEADLRHMLLGIFKDLRGFMSSITNRKQYTLFFEWFYPAYTPIVQRAMEIWPYDDLGIAILRFWHEFVTNKSQRVTFDSSSPSGILLFRETSKLLYTYGHNLLNRPLSNQSSRWTEKYKGIMLYFNIVASSLSGKYVNFGVFKLYGDKALEQVLEGFYKLMLAIPLEDMIDFPKLSQAYFAVLDVFMSDHMTGLSSMPPPVMEYMFRALGAAITPQSLDSTSSTLACSSIDKMCTFVVNWIIKDGVRKEGDDGDTDSVGSPVLSAGASRSSAELSRPPNSAGSTNGSLKGGGSGVGGGGVGGGASGGSGTNSRPVSRMRQRLQEEQREAHWLVQYILTDKRLLNYLFVNLFYVVVFENRSNHWSLSRPLLGLILLDRNFFMRYTAMFISAQLPDRQEQVQKAVSSLMENIDFNLTTTNRDRFTQNTTAFKRECVQMTLMPLDPEILGSSMD</sequence>
<comment type="caution">
    <text evidence="10">The sequence shown here is derived from an EMBL/GenBank/DDBJ whole genome shotgun (WGS) entry which is preliminary data.</text>
</comment>
<dbReference type="Pfam" id="PF25795">
    <property type="entry name" value="TPR_XPO7"/>
    <property type="match status" value="1"/>
</dbReference>